<sequence>MVISQSLLKPYMSAEERPFAIDSISEKEATQSLKGGLSYRCGASEGFKTFAVTFFEDFGVL</sequence>
<evidence type="ECO:0000313" key="2">
    <source>
        <dbReference type="Proteomes" id="UP000018874"/>
    </source>
</evidence>
<dbReference type="PATRIC" id="fig|1411021.3.peg.1311"/>
<evidence type="ECO:0000313" key="1">
    <source>
        <dbReference type="EMBL" id="ETK09188.1"/>
    </source>
</evidence>
<organism evidence="1 2">
    <name type="scientific">Tannerella sp. oral taxon BU063 isolate Cell 6/7/9</name>
    <dbReference type="NCBI Taxonomy" id="1411021"/>
    <lineage>
        <taxon>Bacteria</taxon>
        <taxon>Pseudomonadati</taxon>
        <taxon>Bacteroidota</taxon>
        <taxon>Bacteroidia</taxon>
        <taxon>Bacteroidales</taxon>
        <taxon>Tannerellaceae</taxon>
        <taxon>Tannerella</taxon>
    </lineage>
</organism>
<dbReference type="AlphaFoldDB" id="W2CQ86"/>
<accession>W2CQ86</accession>
<comment type="caution">
    <text evidence="1">The sequence shown here is derived from an EMBL/GenBank/DDBJ whole genome shotgun (WGS) entry which is preliminary data.</text>
</comment>
<dbReference type="Proteomes" id="UP000018874">
    <property type="component" value="Unassembled WGS sequence"/>
</dbReference>
<name>W2CQ86_9BACT</name>
<reference evidence="1 2" key="1">
    <citation type="submission" date="2013-11" db="EMBL/GenBank/DDBJ databases">
        <title>Single cell genomics of uncultured Tannerella BU063 (oral taxon 286).</title>
        <authorList>
            <person name="Beall C.J."/>
            <person name="Campbell A.G."/>
            <person name="Griffen A.L."/>
            <person name="Podar M."/>
            <person name="Leys E.J."/>
        </authorList>
    </citation>
    <scope>NUCLEOTIDE SEQUENCE [LARGE SCALE GENOMIC DNA]</scope>
    <source>
        <strain evidence="1">Cell 6/7/9</strain>
    </source>
</reference>
<dbReference type="EMBL" id="AYYD01001107">
    <property type="protein sequence ID" value="ETK09188.1"/>
    <property type="molecule type" value="Genomic_DNA"/>
</dbReference>
<proteinExistence type="predicted"/>
<gene>
    <name evidence="1" type="ORF">T231_10625</name>
</gene>
<keyword evidence="2" id="KW-1185">Reference proteome</keyword>
<protein>
    <submittedName>
        <fullName evidence="1">Uncharacterized protein</fullName>
    </submittedName>
</protein>